<organism evidence="2 3">
    <name type="scientific">Sodaliphilus pleomorphus</name>
    <dbReference type="NCBI Taxonomy" id="2606626"/>
    <lineage>
        <taxon>Bacteria</taxon>
        <taxon>Pseudomonadati</taxon>
        <taxon>Bacteroidota</taxon>
        <taxon>Bacteroidia</taxon>
        <taxon>Bacteroidales</taxon>
        <taxon>Muribaculaceae</taxon>
        <taxon>Sodaliphilus</taxon>
    </lineage>
</organism>
<evidence type="ECO:0000256" key="1">
    <source>
        <dbReference type="SAM" id="MobiDB-lite"/>
    </source>
</evidence>
<evidence type="ECO:0000313" key="3">
    <source>
        <dbReference type="Proteomes" id="UP000483362"/>
    </source>
</evidence>
<dbReference type="EMBL" id="VULT01000019">
    <property type="protein sequence ID" value="MSS18326.1"/>
    <property type="molecule type" value="Genomic_DNA"/>
</dbReference>
<name>A0A6L5XFQ0_9BACT</name>
<dbReference type="RefSeq" id="WP_154327495.1">
    <property type="nucleotide sequence ID" value="NZ_CP045696.1"/>
</dbReference>
<accession>A0A6L5XFQ0</accession>
<evidence type="ECO:0000313" key="2">
    <source>
        <dbReference type="EMBL" id="MSS18326.1"/>
    </source>
</evidence>
<reference evidence="2 3" key="1">
    <citation type="submission" date="2019-08" db="EMBL/GenBank/DDBJ databases">
        <title>In-depth cultivation of the pig gut microbiome towards novel bacterial diversity and tailored functional studies.</title>
        <authorList>
            <person name="Wylensek D."/>
            <person name="Hitch T.C.A."/>
            <person name="Clavel T."/>
        </authorList>
    </citation>
    <scope>NUCLEOTIDE SEQUENCE [LARGE SCALE GENOMIC DNA]</scope>
    <source>
        <strain evidence="2 3">Oil-RF-744-WCA-WT-10</strain>
    </source>
</reference>
<dbReference type="AlphaFoldDB" id="A0A6L5XFQ0"/>
<comment type="caution">
    <text evidence="2">The sequence shown here is derived from an EMBL/GenBank/DDBJ whole genome shotgun (WGS) entry which is preliminary data.</text>
</comment>
<feature type="region of interest" description="Disordered" evidence="1">
    <location>
        <begin position="1"/>
        <end position="20"/>
    </location>
</feature>
<proteinExistence type="predicted"/>
<keyword evidence="3" id="KW-1185">Reference proteome</keyword>
<gene>
    <name evidence="2" type="ORF">FYJ29_11230</name>
</gene>
<sequence>MNVSPTTSHDKGTGRDTVVTHTRARLYDPVVMHFTTIDPLAEKNKSIRQTTQYILLIDKSNRESRT</sequence>
<protein>
    <submittedName>
        <fullName evidence="2">Uncharacterized protein</fullName>
    </submittedName>
</protein>
<dbReference type="Proteomes" id="UP000483362">
    <property type="component" value="Unassembled WGS sequence"/>
</dbReference>